<evidence type="ECO:0000256" key="1">
    <source>
        <dbReference type="SAM" id="Phobius"/>
    </source>
</evidence>
<protein>
    <submittedName>
        <fullName evidence="2">Uncharacterized protein</fullName>
    </submittedName>
</protein>
<reference evidence="2 3" key="1">
    <citation type="submission" date="2019-06" db="EMBL/GenBank/DDBJ databases">
        <authorList>
            <person name="De-Chao Zhang Q."/>
        </authorList>
    </citation>
    <scope>NUCLEOTIDE SEQUENCE [LARGE SCALE GENOMIC DNA]</scope>
    <source>
        <strain evidence="2 3">KN1116</strain>
    </source>
</reference>
<keyword evidence="3" id="KW-1185">Reference proteome</keyword>
<keyword evidence="1" id="KW-1133">Transmembrane helix</keyword>
<dbReference type="AlphaFoldDB" id="A0A9E5JRW5"/>
<organism evidence="2 3">
    <name type="scientific">Microcella pacifica</name>
    <dbReference type="NCBI Taxonomy" id="2591847"/>
    <lineage>
        <taxon>Bacteria</taxon>
        <taxon>Bacillati</taxon>
        <taxon>Actinomycetota</taxon>
        <taxon>Actinomycetes</taxon>
        <taxon>Micrococcales</taxon>
        <taxon>Microbacteriaceae</taxon>
        <taxon>Microcella</taxon>
    </lineage>
</organism>
<dbReference type="OrthoDB" id="5123990at2"/>
<comment type="caution">
    <text evidence="2">The sequence shown here is derived from an EMBL/GenBank/DDBJ whole genome shotgun (WGS) entry which is preliminary data.</text>
</comment>
<sequence>MGTNTGSARVDDERGLGLLEIVISMFLISLIAISFIPVLISGLRASEANSTIATATRLVAQVTDRALAQAPDTCAALQILGGTTTEVDAQGVTIEVVTTVPDLATCVERSTSLVRVIARDAADDSVLAESRTLLFLPGTSP</sequence>
<evidence type="ECO:0000313" key="3">
    <source>
        <dbReference type="Proteomes" id="UP000818266"/>
    </source>
</evidence>
<dbReference type="Proteomes" id="UP000818266">
    <property type="component" value="Unassembled WGS sequence"/>
</dbReference>
<accession>A0A9E5JRW5</accession>
<evidence type="ECO:0000313" key="2">
    <source>
        <dbReference type="EMBL" id="NHF63727.1"/>
    </source>
</evidence>
<dbReference type="EMBL" id="VIKT02000019">
    <property type="protein sequence ID" value="NHF63727.1"/>
    <property type="molecule type" value="Genomic_DNA"/>
</dbReference>
<keyword evidence="1" id="KW-0812">Transmembrane</keyword>
<dbReference type="RefSeq" id="WP_152582710.1">
    <property type="nucleotide sequence ID" value="NZ_JAVJPO010000023.1"/>
</dbReference>
<gene>
    <name evidence="2" type="ORF">FK219_010860</name>
</gene>
<feature type="transmembrane region" description="Helical" evidence="1">
    <location>
        <begin position="21"/>
        <end position="40"/>
    </location>
</feature>
<proteinExistence type="predicted"/>
<keyword evidence="1" id="KW-0472">Membrane</keyword>
<name>A0A9E5JRW5_9MICO</name>
<reference evidence="2 3" key="2">
    <citation type="submission" date="2020-03" db="EMBL/GenBank/DDBJ databases">
        <title>Chryseoglobus sp. isolated from a deep-sea seamount.</title>
        <authorList>
            <person name="Zhang D.-C."/>
        </authorList>
    </citation>
    <scope>NUCLEOTIDE SEQUENCE [LARGE SCALE GENOMIC DNA]</scope>
    <source>
        <strain evidence="2 3">KN1116</strain>
    </source>
</reference>